<accession>A0AAD4MR51</accession>
<feature type="compositionally biased region" description="Basic and acidic residues" evidence="1">
    <location>
        <begin position="648"/>
        <end position="657"/>
    </location>
</feature>
<evidence type="ECO:0000313" key="3">
    <source>
        <dbReference type="EMBL" id="KAI1704167.1"/>
    </source>
</evidence>
<gene>
    <name evidence="3" type="ORF">DdX_14407</name>
</gene>
<dbReference type="Proteomes" id="UP001201812">
    <property type="component" value="Unassembled WGS sequence"/>
</dbReference>
<feature type="region of interest" description="Disordered" evidence="1">
    <location>
        <begin position="587"/>
        <end position="657"/>
    </location>
</feature>
<reference evidence="3" key="1">
    <citation type="submission" date="2022-01" db="EMBL/GenBank/DDBJ databases">
        <title>Genome Sequence Resource for Two Populations of Ditylenchus destructor, the Migratory Endoparasitic Phytonematode.</title>
        <authorList>
            <person name="Zhang H."/>
            <person name="Lin R."/>
            <person name="Xie B."/>
        </authorList>
    </citation>
    <scope>NUCLEOTIDE SEQUENCE</scope>
    <source>
        <strain evidence="3">BazhouSP</strain>
    </source>
</reference>
<dbReference type="EMBL" id="JAKKPZ010000071">
    <property type="protein sequence ID" value="KAI1704167.1"/>
    <property type="molecule type" value="Genomic_DNA"/>
</dbReference>
<feature type="signal peptide" evidence="2">
    <location>
        <begin position="1"/>
        <end position="20"/>
    </location>
</feature>
<feature type="chain" id="PRO_5042102611" evidence="2">
    <location>
        <begin position="21"/>
        <end position="657"/>
    </location>
</feature>
<evidence type="ECO:0000256" key="1">
    <source>
        <dbReference type="SAM" id="MobiDB-lite"/>
    </source>
</evidence>
<evidence type="ECO:0000313" key="4">
    <source>
        <dbReference type="Proteomes" id="UP001201812"/>
    </source>
</evidence>
<organism evidence="3 4">
    <name type="scientific">Ditylenchus destructor</name>
    <dbReference type="NCBI Taxonomy" id="166010"/>
    <lineage>
        <taxon>Eukaryota</taxon>
        <taxon>Metazoa</taxon>
        <taxon>Ecdysozoa</taxon>
        <taxon>Nematoda</taxon>
        <taxon>Chromadorea</taxon>
        <taxon>Rhabditida</taxon>
        <taxon>Tylenchina</taxon>
        <taxon>Tylenchomorpha</taxon>
        <taxon>Sphaerularioidea</taxon>
        <taxon>Anguinidae</taxon>
        <taxon>Anguininae</taxon>
        <taxon>Ditylenchus</taxon>
    </lineage>
</organism>
<evidence type="ECO:0000256" key="2">
    <source>
        <dbReference type="SAM" id="SignalP"/>
    </source>
</evidence>
<protein>
    <submittedName>
        <fullName evidence="3">Uncharacterized protein</fullName>
    </submittedName>
</protein>
<keyword evidence="2" id="KW-0732">Signal</keyword>
<sequence length="657" mass="71575">MDNKLYIILFLIAKIQVVFLAEGECLLYADDPSDYVERTLGDYILKQPYEAKDIRGDFSYSWCFISFVREAFNPSDFNNNPKSKTNINAQNFYNVSKWVYVKNREGDCNSSVKGHLLSMIYLLMEAAPTDGVLSIKEPRMVAFGQLLNKMATKILMKKADKELAERLSSALDSKVNPSLVFTEDESANFRNNIGKVNMDLLTLFLQQMVVVSKKGLLQLKSLDNFNASLEASDDEGNDLRTLFNFVYAGNMRRKNDKEKVALTGADMSRKVFALYVYWLIYKVDRSSRKPLMENFMNRRMGEAKKENTDPGKPKGYLDSKNLNLNKIPKMTLAVLILKAMNENLGAAESSFIENIRKAYTAINEDQDLCPDKIVPLESKIEEFIKNGTITEETLEKTIAIDNESTMPTLFSGLTAMISGGTTMLNNAGKAATDIGKVSKALQYMINNPVSAALIPRLPIPIPVSAIEQINSTLEQMSNVEGLSSYGDTIKNTLGSDILETDTTDKEKKVNVSPFALLKAVITLAPLLAGTLTPAGVPVAVASGLAKLLIDQIQANDTVASALFGKSIGNLSDAVQSVLGAYNSTSNANGDASGATGSNGPPPVPPKDSKNPIPVPPKDKNGPASVQQKGSNGPPPVPAKDSNGMSRTASKDSNGRPV</sequence>
<dbReference type="AlphaFoldDB" id="A0AAD4MR51"/>
<comment type="caution">
    <text evidence="3">The sequence shown here is derived from an EMBL/GenBank/DDBJ whole genome shotgun (WGS) entry which is preliminary data.</text>
</comment>
<name>A0AAD4MR51_9BILA</name>
<keyword evidence="4" id="KW-1185">Reference proteome</keyword>
<proteinExistence type="predicted"/>